<dbReference type="OrthoDB" id="8196889at2759"/>
<keyword evidence="7" id="KW-1185">Reference proteome</keyword>
<evidence type="ECO:0000256" key="1">
    <source>
        <dbReference type="ARBA" id="ARBA00004259"/>
    </source>
</evidence>
<keyword evidence="4" id="KW-0217">Developmental protein</keyword>
<evidence type="ECO:0000256" key="3">
    <source>
        <dbReference type="ARBA" id="ARBA00013465"/>
    </source>
</evidence>
<proteinExistence type="inferred from homology"/>
<accession>A0A6J2X8Q1</accession>
<dbReference type="GeneID" id="115876061"/>
<dbReference type="PANTHER" id="PTHR14482:SF0">
    <property type="entry name" value="PROTEIN CUSTOS"/>
    <property type="match status" value="1"/>
</dbReference>
<dbReference type="Proteomes" id="UP000504635">
    <property type="component" value="Unplaced"/>
</dbReference>
<sequence length="196" mass="22987">MSSDNSDDENIDLLREATDFEFINDSMFANKSGESVIKVNKLSETQQFPSLRLSKDENEQFNLFHVTPEFQNYVARQLTKILDKYLEDKIQNIEYSEIPKRKKYRSGVRLFSDSRHFLEEDKSTFKHHHNSGKKFNRKQDSGQCISKNILKVVAVDPETILSKQETKYWSNRSKAQIFRYKTSSDGILVEVKAEFK</sequence>
<dbReference type="GO" id="GO:0016055">
    <property type="term" value="P:Wnt signaling pathway"/>
    <property type="evidence" value="ECO:0007669"/>
    <property type="project" value="UniProtKB-KW"/>
</dbReference>
<name>A0A6J2X8Q1_SITOR</name>
<comment type="subcellular location">
    <subcellularLocation>
        <location evidence="1">Nucleus envelope</location>
    </subcellularLocation>
</comment>
<evidence type="ECO:0000313" key="7">
    <source>
        <dbReference type="Proteomes" id="UP000504635"/>
    </source>
</evidence>
<dbReference type="GO" id="GO:0005635">
    <property type="term" value="C:nuclear envelope"/>
    <property type="evidence" value="ECO:0007669"/>
    <property type="project" value="UniProtKB-SubCell"/>
</dbReference>
<evidence type="ECO:0000256" key="5">
    <source>
        <dbReference type="ARBA" id="ARBA00022687"/>
    </source>
</evidence>
<dbReference type="InParanoid" id="A0A6J2X8Q1"/>
<evidence type="ECO:0000256" key="4">
    <source>
        <dbReference type="ARBA" id="ARBA00022473"/>
    </source>
</evidence>
<dbReference type="AlphaFoldDB" id="A0A6J2X8Q1"/>
<evidence type="ECO:0000313" key="8">
    <source>
        <dbReference type="RefSeq" id="XP_030747597.1"/>
    </source>
</evidence>
<protein>
    <recommendedName>
        <fullName evidence="3">Protein CUSTOS</fullName>
    </recommendedName>
</protein>
<comment type="similarity">
    <text evidence="2">Belongs to the CUSTOS family.</text>
</comment>
<keyword evidence="6" id="KW-0539">Nucleus</keyword>
<evidence type="ECO:0000256" key="6">
    <source>
        <dbReference type="ARBA" id="ARBA00023242"/>
    </source>
</evidence>
<gene>
    <name evidence="8" type="primary">LOC115876061</name>
</gene>
<dbReference type="InterPro" id="IPR026694">
    <property type="entry name" value="CUSTOS"/>
</dbReference>
<organism evidence="7 8">
    <name type="scientific">Sitophilus oryzae</name>
    <name type="common">Rice weevil</name>
    <name type="synonym">Curculio oryzae</name>
    <dbReference type="NCBI Taxonomy" id="7048"/>
    <lineage>
        <taxon>Eukaryota</taxon>
        <taxon>Metazoa</taxon>
        <taxon>Ecdysozoa</taxon>
        <taxon>Arthropoda</taxon>
        <taxon>Hexapoda</taxon>
        <taxon>Insecta</taxon>
        <taxon>Pterygota</taxon>
        <taxon>Neoptera</taxon>
        <taxon>Endopterygota</taxon>
        <taxon>Coleoptera</taxon>
        <taxon>Polyphaga</taxon>
        <taxon>Cucujiformia</taxon>
        <taxon>Curculionidae</taxon>
        <taxon>Dryophthorinae</taxon>
        <taxon>Sitophilus</taxon>
    </lineage>
</organism>
<dbReference type="PANTHER" id="PTHR14482">
    <property type="entry name" value="CHROMOSOME 12 ORF 43 HOMOLOG"/>
    <property type="match status" value="1"/>
</dbReference>
<reference evidence="8" key="1">
    <citation type="submission" date="2025-08" db="UniProtKB">
        <authorList>
            <consortium name="RefSeq"/>
        </authorList>
    </citation>
    <scope>IDENTIFICATION</scope>
    <source>
        <tissue evidence="8">Gonads</tissue>
    </source>
</reference>
<dbReference type="RefSeq" id="XP_030747597.1">
    <property type="nucleotide sequence ID" value="XM_030891737.1"/>
</dbReference>
<keyword evidence="5" id="KW-0879">Wnt signaling pathway</keyword>
<dbReference type="KEGG" id="soy:115876061"/>
<evidence type="ECO:0000256" key="2">
    <source>
        <dbReference type="ARBA" id="ARBA00008632"/>
    </source>
</evidence>